<reference evidence="2 3" key="1">
    <citation type="submission" date="2019-08" db="EMBL/GenBank/DDBJ databases">
        <title>Whole genome sequencing of chitin degrading bacteria Chitinophaga pinensis YS16.</title>
        <authorList>
            <person name="Singh R.P."/>
            <person name="Manchanda G."/>
            <person name="Maurya I.K."/>
            <person name="Joshi N.K."/>
            <person name="Srivastava A.K."/>
        </authorList>
    </citation>
    <scope>NUCLEOTIDE SEQUENCE [LARGE SCALE GENOMIC DNA]</scope>
    <source>
        <strain evidence="2 3">YS-16</strain>
    </source>
</reference>
<dbReference type="PANTHER" id="PTHR37841:SF1">
    <property type="entry name" value="DUF3298 DOMAIN-CONTAINING PROTEIN"/>
    <property type="match status" value="1"/>
</dbReference>
<sequence>MKTVYFLPVLLISLWCKAQDGLYPYAEKGKWGLTNKKHAVVLEPQFDSIHLFQGDYARVENNRKVGLINGSGKIIYSCAYNDMPIVAPNGMAVAKTIKGYILLDPATGKQKGSLVFDEIPGINPLSKATNLLVVKKEGTIGLVDMNTGNLVNKTLKFDDGEFFEEPSLKNFLIVALDGKYGVVEASSGKEVIPATYGEIKSATDGSQDLIKAVTDDERVVYFDASGKVAPAAVAKAAQKAEESSNHDAAALAGSGEKKDMRIYKIPGGRWRVVLEIGEFQRPGRALDSIEFSGYSTLEYLSYREAQRIPGMIKAVKDNNTGVIDLKGNVIVPLIYDDVKYREDNFGHYAFIETRIGNRVGIIPVETMKELKKPVLVQVIDEDANRQALLVQTASGTRGYMDKATGEIYIPGYKD</sequence>
<feature type="signal peptide" evidence="1">
    <location>
        <begin position="1"/>
        <end position="18"/>
    </location>
</feature>
<dbReference type="RefSeq" id="WP_146304319.1">
    <property type="nucleotide sequence ID" value="NZ_VOHS01000004.1"/>
</dbReference>
<name>A0A5C6LY94_9BACT</name>
<keyword evidence="1" id="KW-0732">Signal</keyword>
<proteinExistence type="predicted"/>
<dbReference type="Pfam" id="PF14903">
    <property type="entry name" value="WG_beta_rep"/>
    <property type="match status" value="2"/>
</dbReference>
<keyword evidence="3" id="KW-1185">Reference proteome</keyword>
<dbReference type="InterPro" id="IPR032774">
    <property type="entry name" value="WG_beta_rep"/>
</dbReference>
<dbReference type="AlphaFoldDB" id="A0A5C6LY94"/>
<evidence type="ECO:0000313" key="2">
    <source>
        <dbReference type="EMBL" id="TWW01598.1"/>
    </source>
</evidence>
<dbReference type="EMBL" id="VOHS01000004">
    <property type="protein sequence ID" value="TWW01598.1"/>
    <property type="molecule type" value="Genomic_DNA"/>
</dbReference>
<evidence type="ECO:0000256" key="1">
    <source>
        <dbReference type="SAM" id="SignalP"/>
    </source>
</evidence>
<dbReference type="OrthoDB" id="623514at2"/>
<dbReference type="Proteomes" id="UP000318815">
    <property type="component" value="Unassembled WGS sequence"/>
</dbReference>
<evidence type="ECO:0000313" key="3">
    <source>
        <dbReference type="Proteomes" id="UP000318815"/>
    </source>
</evidence>
<protein>
    <submittedName>
        <fullName evidence="2">WG repeat-containing protein</fullName>
    </submittedName>
</protein>
<gene>
    <name evidence="2" type="ORF">FEF09_06265</name>
</gene>
<dbReference type="PANTHER" id="PTHR37841">
    <property type="entry name" value="GLR2918 PROTEIN"/>
    <property type="match status" value="1"/>
</dbReference>
<feature type="chain" id="PRO_5022869389" evidence="1">
    <location>
        <begin position="19"/>
        <end position="414"/>
    </location>
</feature>
<accession>A0A5C6LY94</accession>
<comment type="caution">
    <text evidence="2">The sequence shown here is derived from an EMBL/GenBank/DDBJ whole genome shotgun (WGS) entry which is preliminary data.</text>
</comment>
<organism evidence="2 3">
    <name type="scientific">Chitinophaga pinensis</name>
    <dbReference type="NCBI Taxonomy" id="79329"/>
    <lineage>
        <taxon>Bacteria</taxon>
        <taxon>Pseudomonadati</taxon>
        <taxon>Bacteroidota</taxon>
        <taxon>Chitinophagia</taxon>
        <taxon>Chitinophagales</taxon>
        <taxon>Chitinophagaceae</taxon>
        <taxon>Chitinophaga</taxon>
    </lineage>
</organism>